<proteinExistence type="predicted"/>
<reference evidence="2 3" key="1">
    <citation type="submission" date="2019-05" db="EMBL/GenBank/DDBJ databases">
        <authorList>
            <person name="Lee S.D."/>
        </authorList>
    </citation>
    <scope>NUCLEOTIDE SEQUENCE [LARGE SCALE GENOMIC DNA]</scope>
    <source>
        <strain evidence="2 3">GH2-6</strain>
    </source>
</reference>
<dbReference type="Pfam" id="PF07369">
    <property type="entry name" value="DUF1488"/>
    <property type="match status" value="1"/>
</dbReference>
<evidence type="ECO:0000256" key="1">
    <source>
        <dbReference type="SAM" id="MobiDB-lite"/>
    </source>
</evidence>
<organism evidence="2 3">
    <name type="scientific">Martelella lutilitoris</name>
    <dbReference type="NCBI Taxonomy" id="2583532"/>
    <lineage>
        <taxon>Bacteria</taxon>
        <taxon>Pseudomonadati</taxon>
        <taxon>Pseudomonadota</taxon>
        <taxon>Alphaproteobacteria</taxon>
        <taxon>Hyphomicrobiales</taxon>
        <taxon>Aurantimonadaceae</taxon>
        <taxon>Martelella</taxon>
    </lineage>
</organism>
<name>A0A5C4JMJ5_9HYPH</name>
<dbReference type="OrthoDB" id="7360668at2"/>
<keyword evidence="3" id="KW-1185">Reference proteome</keyword>
<dbReference type="Proteomes" id="UP000307874">
    <property type="component" value="Unassembled WGS sequence"/>
</dbReference>
<dbReference type="AlphaFoldDB" id="A0A5C4JMJ5"/>
<gene>
    <name evidence="2" type="ORF">FF124_18565</name>
</gene>
<accession>A0A5C4JMJ5</accession>
<dbReference type="InterPro" id="IPR009962">
    <property type="entry name" value="DUF1488"/>
</dbReference>
<protein>
    <submittedName>
        <fullName evidence="2">DUF1488 domain-containing protein</fullName>
    </submittedName>
</protein>
<evidence type="ECO:0000313" key="3">
    <source>
        <dbReference type="Proteomes" id="UP000307874"/>
    </source>
</evidence>
<evidence type="ECO:0000313" key="2">
    <source>
        <dbReference type="EMBL" id="TNB46538.1"/>
    </source>
</evidence>
<comment type="caution">
    <text evidence="2">The sequence shown here is derived from an EMBL/GenBank/DDBJ whole genome shotgun (WGS) entry which is preliminary data.</text>
</comment>
<sequence>MYSAMALDFPNQSRSYDKNGGRVRFTGHDGMFEVMFFIRADALSDPAEGEASYLAAFDAARETIYDAARKIYLKGRKAVYVLTAADFT</sequence>
<feature type="region of interest" description="Disordered" evidence="1">
    <location>
        <begin position="1"/>
        <end position="20"/>
    </location>
</feature>
<reference evidence="2 3" key="2">
    <citation type="submission" date="2019-06" db="EMBL/GenBank/DDBJ databases">
        <title>Martelella lutilitoris sp. nov., isolated from a tidal mudflat.</title>
        <authorList>
            <person name="Kim Y.-J."/>
        </authorList>
    </citation>
    <scope>NUCLEOTIDE SEQUENCE [LARGE SCALE GENOMIC DNA]</scope>
    <source>
        <strain evidence="2 3">GH2-6</strain>
    </source>
</reference>
<dbReference type="EMBL" id="VCLB01000010">
    <property type="protein sequence ID" value="TNB46538.1"/>
    <property type="molecule type" value="Genomic_DNA"/>
</dbReference>